<dbReference type="EMBL" id="JAAOCA010000013">
    <property type="protein sequence ID" value="MBD1599483.1"/>
    <property type="molecule type" value="Genomic_DNA"/>
</dbReference>
<dbReference type="Proteomes" id="UP000805841">
    <property type="component" value="Unassembled WGS sequence"/>
</dbReference>
<evidence type="ECO:0000259" key="1">
    <source>
        <dbReference type="Pfam" id="PF01738"/>
    </source>
</evidence>
<comment type="caution">
    <text evidence="2">The sequence shown here is derived from an EMBL/GenBank/DDBJ whole genome shotgun (WGS) entry which is preliminary data.</text>
</comment>
<keyword evidence="2" id="KW-0378">Hydrolase</keyword>
<evidence type="ECO:0000313" key="3">
    <source>
        <dbReference type="Proteomes" id="UP000805841"/>
    </source>
</evidence>
<dbReference type="Gene3D" id="3.40.50.1820">
    <property type="entry name" value="alpha/beta hydrolase"/>
    <property type="match status" value="1"/>
</dbReference>
<dbReference type="InterPro" id="IPR002925">
    <property type="entry name" value="Dienelactn_hydro"/>
</dbReference>
<dbReference type="SUPFAM" id="SSF53474">
    <property type="entry name" value="alpha/beta-Hydrolases"/>
    <property type="match status" value="1"/>
</dbReference>
<feature type="domain" description="Dienelactone hydrolase" evidence="1">
    <location>
        <begin position="14"/>
        <end position="222"/>
    </location>
</feature>
<dbReference type="InterPro" id="IPR051049">
    <property type="entry name" value="Dienelactone_hydrolase-like"/>
</dbReference>
<dbReference type="PANTHER" id="PTHR46623">
    <property type="entry name" value="CARBOXYMETHYLENEBUTENOLIDASE-RELATED"/>
    <property type="match status" value="1"/>
</dbReference>
<dbReference type="Pfam" id="PF01738">
    <property type="entry name" value="DLH"/>
    <property type="match status" value="1"/>
</dbReference>
<organism evidence="2 3">
    <name type="scientific">Pseudomonas typographi</name>
    <dbReference type="NCBI Taxonomy" id="2715964"/>
    <lineage>
        <taxon>Bacteria</taxon>
        <taxon>Pseudomonadati</taxon>
        <taxon>Pseudomonadota</taxon>
        <taxon>Gammaproteobacteria</taxon>
        <taxon>Pseudomonadales</taxon>
        <taxon>Pseudomonadaceae</taxon>
        <taxon>Pseudomonas</taxon>
    </lineage>
</organism>
<sequence length="232" mass="25221">MTTREIEIPSGKLTAYTASPIVSRGVAVLVLPEIYNLNGWIRKVAERYAGLGFEVLVPDLYWRQTPDPQLDYNPADQQTGRQLASVLDREVATNDLAEIVRAWRAELPEGTPVIAVGYCLGGELAFLLAASGTVDGASGYYPTRMENHLQHGTAVKAPTQLHFGELDYRTPGELIDLVRQATVESQKVEIIVHAGADHGFGRFGHPPYHAAAAALAQTRTLALADALIGKRH</sequence>
<keyword evidence="3" id="KW-1185">Reference proteome</keyword>
<reference evidence="2 3" key="1">
    <citation type="journal article" date="2020" name="Insects">
        <title>Bacteria Belonging to Pseudomonas typographi sp. nov. from the Bark Beetle Ips typographus Have Genomic Potential to Aid in the Host Ecology.</title>
        <authorList>
            <person name="Peral-Aranega E."/>
            <person name="Saati-Santamaria Z."/>
            <person name="Kolarik M."/>
            <person name="Rivas R."/>
            <person name="Garcia-Fraile P."/>
        </authorList>
    </citation>
    <scope>NUCLEOTIDE SEQUENCE [LARGE SCALE GENOMIC DNA]</scope>
    <source>
        <strain evidence="2 3">CA3A</strain>
    </source>
</reference>
<accession>A0ABR7Z274</accession>
<protein>
    <submittedName>
        <fullName evidence="2">Dienelactone hydrolase family protein</fullName>
    </submittedName>
</protein>
<evidence type="ECO:0000313" key="2">
    <source>
        <dbReference type="EMBL" id="MBD1599483.1"/>
    </source>
</evidence>
<name>A0ABR7Z274_9PSED</name>
<gene>
    <name evidence="2" type="ORF">HAQ05_12315</name>
</gene>
<proteinExistence type="predicted"/>
<dbReference type="RefSeq" id="WP_190420887.1">
    <property type="nucleotide sequence ID" value="NZ_JAAOCA010000013.1"/>
</dbReference>
<dbReference type="PANTHER" id="PTHR46623:SF6">
    <property type="entry name" value="ALPHA_BETA-HYDROLASES SUPERFAMILY PROTEIN"/>
    <property type="match status" value="1"/>
</dbReference>
<dbReference type="GO" id="GO:0016787">
    <property type="term" value="F:hydrolase activity"/>
    <property type="evidence" value="ECO:0007669"/>
    <property type="project" value="UniProtKB-KW"/>
</dbReference>
<dbReference type="InterPro" id="IPR029058">
    <property type="entry name" value="AB_hydrolase_fold"/>
</dbReference>